<proteinExistence type="inferred from homology"/>
<gene>
    <name evidence="6" type="ORF">COA96_04150</name>
</gene>
<protein>
    <recommendedName>
        <fullName evidence="5">UspA domain-containing protein</fullName>
    </recommendedName>
</protein>
<keyword evidence="3" id="KW-0963">Cytoplasm</keyword>
<feature type="domain" description="UspA" evidence="5">
    <location>
        <begin position="19"/>
        <end position="168"/>
    </location>
</feature>
<comment type="caution">
    <text evidence="6">The sequence shown here is derived from an EMBL/GenBank/DDBJ whole genome shotgun (WGS) entry which is preliminary data.</text>
</comment>
<comment type="function">
    <text evidence="4">Required for resistance to DNA-damaging agents.</text>
</comment>
<evidence type="ECO:0000259" key="5">
    <source>
        <dbReference type="Pfam" id="PF00582"/>
    </source>
</evidence>
<evidence type="ECO:0000256" key="3">
    <source>
        <dbReference type="ARBA" id="ARBA00022490"/>
    </source>
</evidence>
<dbReference type="CDD" id="cd00293">
    <property type="entry name" value="USP-like"/>
    <property type="match status" value="1"/>
</dbReference>
<feature type="domain" description="UspA" evidence="5">
    <location>
        <begin position="206"/>
        <end position="311"/>
    </location>
</feature>
<dbReference type="PRINTS" id="PR01438">
    <property type="entry name" value="UNVRSLSTRESS"/>
</dbReference>
<evidence type="ECO:0000256" key="2">
    <source>
        <dbReference type="ARBA" id="ARBA00008791"/>
    </source>
</evidence>
<name>A0A2A5B6E1_9GAMM</name>
<evidence type="ECO:0000256" key="1">
    <source>
        <dbReference type="ARBA" id="ARBA00004496"/>
    </source>
</evidence>
<reference evidence="7" key="1">
    <citation type="submission" date="2017-08" db="EMBL/GenBank/DDBJ databases">
        <title>A dynamic microbial community with high functional redundancy inhabits the cold, oxic subseafloor aquifer.</title>
        <authorList>
            <person name="Tully B.J."/>
            <person name="Wheat C.G."/>
            <person name="Glazer B.T."/>
            <person name="Huber J.A."/>
        </authorList>
    </citation>
    <scope>NUCLEOTIDE SEQUENCE [LARGE SCALE GENOMIC DNA]</scope>
</reference>
<sequence>MEKGNILKQEGAAQMKKIERIMVVIDANEDYSNAPDGLPIELRKALRFIKDKQAAEIKLLSVGYEKYLSHSFRDLTSDHHTLRKEYCDRLAEGMQGMVDQLSQQGYTISSEVRWAHPRYEAIVKEALEFKADLLIQHCRAYGKIEHHHLTNDSWQLVRHCPLPLLLVKDGEWSDPVVMMAAVDPMHSHSKPLNLDSLIIDAASSVSEQIGCDFHVVHAYAEAARPFAPAGIIKAEHSAAFDELMSDYNFDKDKLHLIDETPVYALQQYSKKLNSNIIVMGAVSRSRFAEALIGSTAEEVLDYVRTDILLVKPSA</sequence>
<dbReference type="Pfam" id="PF00582">
    <property type="entry name" value="Usp"/>
    <property type="match status" value="2"/>
</dbReference>
<comment type="similarity">
    <text evidence="2">Belongs to the universal stress protein A family.</text>
</comment>
<dbReference type="GO" id="GO:0005737">
    <property type="term" value="C:cytoplasm"/>
    <property type="evidence" value="ECO:0007669"/>
    <property type="project" value="UniProtKB-SubCell"/>
</dbReference>
<dbReference type="PANTHER" id="PTHR47892:SF1">
    <property type="entry name" value="UNIVERSAL STRESS PROTEIN E"/>
    <property type="match status" value="1"/>
</dbReference>
<dbReference type="InterPro" id="IPR006015">
    <property type="entry name" value="Universal_stress_UspA"/>
</dbReference>
<comment type="subcellular location">
    <subcellularLocation>
        <location evidence="1">Cytoplasm</location>
    </subcellularLocation>
</comment>
<accession>A0A2A5B6E1</accession>
<dbReference type="SUPFAM" id="SSF52402">
    <property type="entry name" value="Adenine nucleotide alpha hydrolases-like"/>
    <property type="match status" value="2"/>
</dbReference>
<evidence type="ECO:0000256" key="4">
    <source>
        <dbReference type="ARBA" id="ARBA00037131"/>
    </source>
</evidence>
<evidence type="ECO:0000313" key="6">
    <source>
        <dbReference type="EMBL" id="PCJ27113.1"/>
    </source>
</evidence>
<dbReference type="Proteomes" id="UP000218327">
    <property type="component" value="Unassembled WGS sequence"/>
</dbReference>
<dbReference type="AlphaFoldDB" id="A0A2A5B6E1"/>
<organism evidence="6 7">
    <name type="scientific">SAR86 cluster bacterium</name>
    <dbReference type="NCBI Taxonomy" id="2030880"/>
    <lineage>
        <taxon>Bacteria</taxon>
        <taxon>Pseudomonadati</taxon>
        <taxon>Pseudomonadota</taxon>
        <taxon>Gammaproteobacteria</taxon>
        <taxon>SAR86 cluster</taxon>
    </lineage>
</organism>
<dbReference type="Gene3D" id="3.40.50.12370">
    <property type="match status" value="1"/>
</dbReference>
<evidence type="ECO:0000313" key="7">
    <source>
        <dbReference type="Proteomes" id="UP000218327"/>
    </source>
</evidence>
<dbReference type="PANTHER" id="PTHR47892">
    <property type="entry name" value="UNIVERSAL STRESS PROTEIN E"/>
    <property type="match status" value="1"/>
</dbReference>
<dbReference type="InterPro" id="IPR006016">
    <property type="entry name" value="UspA"/>
</dbReference>
<dbReference type="EMBL" id="NVVJ01000008">
    <property type="protein sequence ID" value="PCJ27113.1"/>
    <property type="molecule type" value="Genomic_DNA"/>
</dbReference>